<reference evidence="2" key="2">
    <citation type="submission" date="2022-01" db="EMBL/GenBank/DDBJ databases">
        <authorList>
            <person name="Yamashiro T."/>
            <person name="Shiraishi A."/>
            <person name="Satake H."/>
            <person name="Nakayama K."/>
        </authorList>
    </citation>
    <scope>NUCLEOTIDE SEQUENCE</scope>
</reference>
<dbReference type="EMBL" id="BQNB010015238">
    <property type="protein sequence ID" value="GJT37623.1"/>
    <property type="molecule type" value="Genomic_DNA"/>
</dbReference>
<protein>
    <submittedName>
        <fullName evidence="2">Uncharacterized protein</fullName>
    </submittedName>
</protein>
<evidence type="ECO:0000313" key="2">
    <source>
        <dbReference type="EMBL" id="GJT37623.1"/>
    </source>
</evidence>
<reference evidence="2" key="1">
    <citation type="journal article" date="2022" name="Int. J. Mol. Sci.">
        <title>Draft Genome of Tanacetum Coccineum: Genomic Comparison of Closely Related Tanacetum-Family Plants.</title>
        <authorList>
            <person name="Yamashiro T."/>
            <person name="Shiraishi A."/>
            <person name="Nakayama K."/>
            <person name="Satake H."/>
        </authorList>
    </citation>
    <scope>NUCLEOTIDE SEQUENCE</scope>
</reference>
<sequence>MATERAEAIRNKPPTRAQVKNRMITYLKHMGKYTHQQLKHKTFEELQKLYQKEQKWIHDFKPMDFEEDGSNTKKAGKRIKRIAYSTSKQKSPKKSKVIKEHASTESNEEAAVDYEQEKEELRMWLAVVPDEDETVDPEILSVKYPIVDWESQNLGSVDMEDIYVYKIIRADGNTSYHKTFSSMLRKFDRQDIIDLYRLVMKRFEDNTPKGYNLLLWGDLKVMLEPNSEDEIWSNQQDWTPISWKLYENNGVHSLLIDGTLTCFNMLVEKRYPLIKEMLKKMLNWKLEAEAESTMAFEHLKFIKSRVEE</sequence>
<proteinExistence type="predicted"/>
<evidence type="ECO:0000256" key="1">
    <source>
        <dbReference type="SAM" id="MobiDB-lite"/>
    </source>
</evidence>
<accession>A0ABQ5DGD8</accession>
<feature type="region of interest" description="Disordered" evidence="1">
    <location>
        <begin position="86"/>
        <end position="112"/>
    </location>
</feature>
<organism evidence="2 3">
    <name type="scientific">Tanacetum coccineum</name>
    <dbReference type="NCBI Taxonomy" id="301880"/>
    <lineage>
        <taxon>Eukaryota</taxon>
        <taxon>Viridiplantae</taxon>
        <taxon>Streptophyta</taxon>
        <taxon>Embryophyta</taxon>
        <taxon>Tracheophyta</taxon>
        <taxon>Spermatophyta</taxon>
        <taxon>Magnoliopsida</taxon>
        <taxon>eudicotyledons</taxon>
        <taxon>Gunneridae</taxon>
        <taxon>Pentapetalae</taxon>
        <taxon>asterids</taxon>
        <taxon>campanulids</taxon>
        <taxon>Asterales</taxon>
        <taxon>Asteraceae</taxon>
        <taxon>Asteroideae</taxon>
        <taxon>Anthemideae</taxon>
        <taxon>Anthemidinae</taxon>
        <taxon>Tanacetum</taxon>
    </lineage>
</organism>
<name>A0ABQ5DGD8_9ASTR</name>
<dbReference type="Proteomes" id="UP001151760">
    <property type="component" value="Unassembled WGS sequence"/>
</dbReference>
<keyword evidence="3" id="KW-1185">Reference proteome</keyword>
<evidence type="ECO:0000313" key="3">
    <source>
        <dbReference type="Proteomes" id="UP001151760"/>
    </source>
</evidence>
<comment type="caution">
    <text evidence="2">The sequence shown here is derived from an EMBL/GenBank/DDBJ whole genome shotgun (WGS) entry which is preliminary data.</text>
</comment>
<gene>
    <name evidence="2" type="ORF">Tco_0937488</name>
</gene>